<keyword evidence="3" id="KW-1185">Reference proteome</keyword>
<dbReference type="Proteomes" id="UP001205185">
    <property type="component" value="Unassembled WGS sequence"/>
</dbReference>
<gene>
    <name evidence="2" type="ORF">LV75_003317</name>
</gene>
<proteinExistence type="predicted"/>
<dbReference type="EMBL" id="JAMTCO010000008">
    <property type="protein sequence ID" value="MCP2270805.1"/>
    <property type="molecule type" value="Genomic_DNA"/>
</dbReference>
<accession>A0ABT1IDU2</accession>
<evidence type="ECO:0000256" key="1">
    <source>
        <dbReference type="SAM" id="MobiDB-lite"/>
    </source>
</evidence>
<sequence length="222" mass="24803">MWIHAFVFSFTVDAEVLDNKPSLLEAVIDTNILIYLHTRVDQAVAQRSQILVADHVQGPPHLVVTDGLDRELQRHSQAQPQPIERRSGISASQGRSQRVEDLFRQLEAAAAGRALRPGRGRSVADGSGSGRRYRGFLTWDEGLRAWFKRLHLAVPHWVDSVVRKDVGRYCVTFTDSRLVPGEAIPTTAALNWDRFIAVPTYATNFCDNAKAWADSGFTLVIN</sequence>
<evidence type="ECO:0000313" key="2">
    <source>
        <dbReference type="EMBL" id="MCP2270805.1"/>
    </source>
</evidence>
<reference evidence="2 3" key="1">
    <citation type="submission" date="2022-06" db="EMBL/GenBank/DDBJ databases">
        <title>Genomic Encyclopedia of Archaeal and Bacterial Type Strains, Phase II (KMG-II): from individual species to whole genera.</title>
        <authorList>
            <person name="Goeker M."/>
        </authorList>
    </citation>
    <scope>NUCLEOTIDE SEQUENCE [LARGE SCALE GENOMIC DNA]</scope>
    <source>
        <strain evidence="2 3">DSM 44255</strain>
    </source>
</reference>
<organism evidence="2 3">
    <name type="scientific">Actinokineospora diospyrosa</name>
    <dbReference type="NCBI Taxonomy" id="103728"/>
    <lineage>
        <taxon>Bacteria</taxon>
        <taxon>Bacillati</taxon>
        <taxon>Actinomycetota</taxon>
        <taxon>Actinomycetes</taxon>
        <taxon>Pseudonocardiales</taxon>
        <taxon>Pseudonocardiaceae</taxon>
        <taxon>Actinokineospora</taxon>
    </lineage>
</organism>
<evidence type="ECO:0000313" key="3">
    <source>
        <dbReference type="Proteomes" id="UP001205185"/>
    </source>
</evidence>
<comment type="caution">
    <text evidence="2">The sequence shown here is derived from an EMBL/GenBank/DDBJ whole genome shotgun (WGS) entry which is preliminary data.</text>
</comment>
<name>A0ABT1IDU2_9PSEU</name>
<protein>
    <recommendedName>
        <fullName evidence="4">PIN domain-containing protein</fullName>
    </recommendedName>
</protein>
<evidence type="ECO:0008006" key="4">
    <source>
        <dbReference type="Google" id="ProtNLM"/>
    </source>
</evidence>
<feature type="region of interest" description="Disordered" evidence="1">
    <location>
        <begin position="73"/>
        <end position="96"/>
    </location>
</feature>